<evidence type="ECO:0000256" key="6">
    <source>
        <dbReference type="ARBA" id="ARBA00022838"/>
    </source>
</evidence>
<comment type="caution">
    <text evidence="11">The sequence shown here is derived from an EMBL/GenBank/DDBJ whole genome shotgun (WGS) entry which is preliminary data.</text>
</comment>
<evidence type="ECO:0000256" key="2">
    <source>
        <dbReference type="ARBA" id="ARBA00004629"/>
    </source>
</evidence>
<gene>
    <name evidence="11" type="ORF">D9758_008760</name>
</gene>
<keyword evidence="6" id="KW-0995">Kinetochore</keyword>
<keyword evidence="10" id="KW-0175">Coiled coil</keyword>
<dbReference type="AlphaFoldDB" id="A0A8H5D3P8"/>
<keyword evidence="8" id="KW-0131">Cell cycle</keyword>
<dbReference type="Proteomes" id="UP000559256">
    <property type="component" value="Unassembled WGS sequence"/>
</dbReference>
<dbReference type="GO" id="GO:0051301">
    <property type="term" value="P:cell division"/>
    <property type="evidence" value="ECO:0007669"/>
    <property type="project" value="UniProtKB-KW"/>
</dbReference>
<dbReference type="PANTHER" id="PTHR15459:SF3">
    <property type="entry name" value="POLYAMINE-MODULATED FACTOR 1"/>
    <property type="match status" value="1"/>
</dbReference>
<protein>
    <submittedName>
        <fullName evidence="11">Uncharacterized protein</fullName>
    </submittedName>
</protein>
<evidence type="ECO:0000256" key="1">
    <source>
        <dbReference type="ARBA" id="ARBA00004123"/>
    </source>
</evidence>
<sequence length="201" mass="22824">MPSSLPTRKSSARWNHFHSALQLAVQRSAHKWSYADFAECFPLYCEEDKNGSMAAYNHIADYIEAQSLRDFESLFEQYNLQENLDAFHQIINEAKQRKAANNAGKDVWREDLEPVGLVCARTVPDLEAEVKRLRETVSAAEETNKRLGEELKENADAIQVADARSAALLDKLDEVLEAWRAAVENTEIQDWTLQTAEGQQV</sequence>
<evidence type="ECO:0000313" key="11">
    <source>
        <dbReference type="EMBL" id="KAF5353072.1"/>
    </source>
</evidence>
<keyword evidence="12" id="KW-1185">Reference proteome</keyword>
<dbReference type="OrthoDB" id="18453at2759"/>
<keyword evidence="5" id="KW-0498">Mitosis</keyword>
<keyword evidence="7" id="KW-0539">Nucleus</keyword>
<comment type="subcellular location">
    <subcellularLocation>
        <location evidence="2">Chromosome</location>
        <location evidence="2">Centromere</location>
        <location evidence="2">Kinetochore</location>
    </subcellularLocation>
    <subcellularLocation>
        <location evidence="1">Nucleus</location>
    </subcellularLocation>
</comment>
<organism evidence="11 12">
    <name type="scientific">Tetrapyrgos nigripes</name>
    <dbReference type="NCBI Taxonomy" id="182062"/>
    <lineage>
        <taxon>Eukaryota</taxon>
        <taxon>Fungi</taxon>
        <taxon>Dikarya</taxon>
        <taxon>Basidiomycota</taxon>
        <taxon>Agaricomycotina</taxon>
        <taxon>Agaricomycetes</taxon>
        <taxon>Agaricomycetidae</taxon>
        <taxon>Agaricales</taxon>
        <taxon>Marasmiineae</taxon>
        <taxon>Marasmiaceae</taxon>
        <taxon>Tetrapyrgos</taxon>
    </lineage>
</organism>
<dbReference type="PANTHER" id="PTHR15459">
    <property type="entry name" value="POLYAMINE-MODULATED FACTOR 1"/>
    <property type="match status" value="1"/>
</dbReference>
<evidence type="ECO:0000256" key="8">
    <source>
        <dbReference type="ARBA" id="ARBA00023306"/>
    </source>
</evidence>
<evidence type="ECO:0000313" key="12">
    <source>
        <dbReference type="Proteomes" id="UP000559256"/>
    </source>
</evidence>
<keyword evidence="4" id="KW-0132">Cell division</keyword>
<evidence type="ECO:0000256" key="10">
    <source>
        <dbReference type="SAM" id="Coils"/>
    </source>
</evidence>
<dbReference type="GO" id="GO:0007059">
    <property type="term" value="P:chromosome segregation"/>
    <property type="evidence" value="ECO:0007669"/>
    <property type="project" value="TreeGrafter"/>
</dbReference>
<dbReference type="GO" id="GO:0000444">
    <property type="term" value="C:MIS12/MIND type complex"/>
    <property type="evidence" value="ECO:0007669"/>
    <property type="project" value="InterPro"/>
</dbReference>
<evidence type="ECO:0000256" key="3">
    <source>
        <dbReference type="ARBA" id="ARBA00022454"/>
    </source>
</evidence>
<evidence type="ECO:0000256" key="9">
    <source>
        <dbReference type="ARBA" id="ARBA00023328"/>
    </source>
</evidence>
<reference evidence="11 12" key="1">
    <citation type="journal article" date="2020" name="ISME J.">
        <title>Uncovering the hidden diversity of litter-decomposition mechanisms in mushroom-forming fungi.</title>
        <authorList>
            <person name="Floudas D."/>
            <person name="Bentzer J."/>
            <person name="Ahren D."/>
            <person name="Johansson T."/>
            <person name="Persson P."/>
            <person name="Tunlid A."/>
        </authorList>
    </citation>
    <scope>NUCLEOTIDE SEQUENCE [LARGE SCALE GENOMIC DNA]</scope>
    <source>
        <strain evidence="11 12">CBS 291.85</strain>
    </source>
</reference>
<keyword evidence="9" id="KW-0137">Centromere</keyword>
<feature type="coiled-coil region" evidence="10">
    <location>
        <begin position="123"/>
        <end position="189"/>
    </location>
</feature>
<dbReference type="EMBL" id="JAACJM010000064">
    <property type="protein sequence ID" value="KAF5353072.1"/>
    <property type="molecule type" value="Genomic_DNA"/>
</dbReference>
<name>A0A8H5D3P8_9AGAR</name>
<proteinExistence type="predicted"/>
<dbReference type="Pfam" id="PF03980">
    <property type="entry name" value="Nnf1"/>
    <property type="match status" value="1"/>
</dbReference>
<accession>A0A8H5D3P8</accession>
<keyword evidence="3" id="KW-0158">Chromosome</keyword>
<evidence type="ECO:0000256" key="7">
    <source>
        <dbReference type="ARBA" id="ARBA00023242"/>
    </source>
</evidence>
<dbReference type="InterPro" id="IPR007128">
    <property type="entry name" value="PMF1/Nnf1"/>
</dbReference>
<evidence type="ECO:0000256" key="4">
    <source>
        <dbReference type="ARBA" id="ARBA00022618"/>
    </source>
</evidence>
<dbReference type="GO" id="GO:0005634">
    <property type="term" value="C:nucleus"/>
    <property type="evidence" value="ECO:0007669"/>
    <property type="project" value="UniProtKB-SubCell"/>
</dbReference>
<evidence type="ECO:0000256" key="5">
    <source>
        <dbReference type="ARBA" id="ARBA00022776"/>
    </source>
</evidence>